<dbReference type="STRING" id="57664.SAMN05661003_103247"/>
<dbReference type="Proteomes" id="UP000243205">
    <property type="component" value="Unassembled WGS sequence"/>
</dbReference>
<organism evidence="2 3">
    <name type="scientific">Desulfuromonas thiophila</name>
    <dbReference type="NCBI Taxonomy" id="57664"/>
    <lineage>
        <taxon>Bacteria</taxon>
        <taxon>Pseudomonadati</taxon>
        <taxon>Thermodesulfobacteriota</taxon>
        <taxon>Desulfuromonadia</taxon>
        <taxon>Desulfuromonadales</taxon>
        <taxon>Desulfuromonadaceae</taxon>
        <taxon>Desulfuromonas</taxon>
    </lineage>
</organism>
<dbReference type="EMBL" id="FNAQ01000003">
    <property type="protein sequence ID" value="SDE09219.1"/>
    <property type="molecule type" value="Genomic_DNA"/>
</dbReference>
<sequence length="225" mass="25944">MTVNRFRLGMVVLPVLLMGLLSGCQSAYFATMEKFGVHKRDILVERVEQARESQQQAKEQFQSALEAFSALTGFDGGELERRYKTLRDQLQASEEQAAQVRERIVAVEQVAAALFDEWQEELDQYKSASLRRSSEQQLRDTRNRCDQLVRSMRRAEQHIEPVLEPLRDQVLYLKHNLNARAVAALRNELEGIQTDVRRLVRELEQAVDEADRFIRQMEPAGQAAK</sequence>
<reference evidence="3" key="1">
    <citation type="submission" date="2016-10" db="EMBL/GenBank/DDBJ databases">
        <authorList>
            <person name="Varghese N."/>
            <person name="Submissions S."/>
        </authorList>
    </citation>
    <scope>NUCLEOTIDE SEQUENCE [LARGE SCALE GENOMIC DNA]</scope>
    <source>
        <strain evidence="3">DSM 8987</strain>
    </source>
</reference>
<dbReference type="AlphaFoldDB" id="A0A1G7A310"/>
<keyword evidence="3" id="KW-1185">Reference proteome</keyword>
<protein>
    <recommendedName>
        <fullName evidence="4">DUF2959 domain-containing protein</fullName>
    </recommendedName>
</protein>
<dbReference type="PROSITE" id="PS51257">
    <property type="entry name" value="PROKAR_LIPOPROTEIN"/>
    <property type="match status" value="1"/>
</dbReference>
<keyword evidence="1" id="KW-0175">Coiled coil</keyword>
<evidence type="ECO:0000313" key="3">
    <source>
        <dbReference type="Proteomes" id="UP000243205"/>
    </source>
</evidence>
<proteinExistence type="predicted"/>
<accession>A0A1G7A310</accession>
<evidence type="ECO:0008006" key="4">
    <source>
        <dbReference type="Google" id="ProtNLM"/>
    </source>
</evidence>
<feature type="coiled-coil region" evidence="1">
    <location>
        <begin position="182"/>
        <end position="216"/>
    </location>
</feature>
<evidence type="ECO:0000313" key="2">
    <source>
        <dbReference type="EMBL" id="SDE09219.1"/>
    </source>
</evidence>
<dbReference type="InterPro" id="IPR021342">
    <property type="entry name" value="DUF2959"/>
</dbReference>
<evidence type="ECO:0000256" key="1">
    <source>
        <dbReference type="SAM" id="Coils"/>
    </source>
</evidence>
<feature type="coiled-coil region" evidence="1">
    <location>
        <begin position="40"/>
        <end position="158"/>
    </location>
</feature>
<gene>
    <name evidence="2" type="ORF">SAMN05661003_103247</name>
</gene>
<name>A0A1G7A310_9BACT</name>
<dbReference type="Pfam" id="PF11172">
    <property type="entry name" value="DUF2959"/>
    <property type="match status" value="1"/>
</dbReference>
<dbReference type="RefSeq" id="WP_216095173.1">
    <property type="nucleotide sequence ID" value="NZ_FNAQ01000003.1"/>
</dbReference>